<dbReference type="SUPFAM" id="SSF49384">
    <property type="entry name" value="Carbohydrate-binding domain"/>
    <property type="match status" value="1"/>
</dbReference>
<dbReference type="InterPro" id="IPR001119">
    <property type="entry name" value="SLH_dom"/>
</dbReference>
<evidence type="ECO:0000313" key="5">
    <source>
        <dbReference type="EMBL" id="MFC7152356.1"/>
    </source>
</evidence>
<feature type="region of interest" description="Disordered" evidence="2">
    <location>
        <begin position="524"/>
        <end position="544"/>
    </location>
</feature>
<proteinExistence type="predicted"/>
<feature type="signal peptide" evidence="3">
    <location>
        <begin position="1"/>
        <end position="25"/>
    </location>
</feature>
<feature type="domain" description="SLH" evidence="4">
    <location>
        <begin position="833"/>
        <end position="892"/>
    </location>
</feature>
<dbReference type="InterPro" id="IPR013378">
    <property type="entry name" value="InlB-like_B-rpt"/>
</dbReference>
<evidence type="ECO:0000259" key="4">
    <source>
        <dbReference type="PROSITE" id="PS51272"/>
    </source>
</evidence>
<keyword evidence="6" id="KW-1185">Reference proteome</keyword>
<dbReference type="Pfam" id="PF00395">
    <property type="entry name" value="SLH"/>
    <property type="match status" value="3"/>
</dbReference>
<dbReference type="CDD" id="cd08548">
    <property type="entry name" value="Type_I_cohesin_like"/>
    <property type="match status" value="1"/>
</dbReference>
<dbReference type="Gene3D" id="2.60.40.2700">
    <property type="match status" value="1"/>
</dbReference>
<comment type="caution">
    <text evidence="5">The sequence shown here is derived from an EMBL/GenBank/DDBJ whole genome shotgun (WGS) entry which is preliminary data.</text>
</comment>
<reference evidence="6" key="1">
    <citation type="journal article" date="2019" name="Int. J. Syst. Evol. Microbiol.">
        <title>The Global Catalogue of Microorganisms (GCM) 10K type strain sequencing project: providing services to taxonomists for standard genome sequencing and annotation.</title>
        <authorList>
            <consortium name="The Broad Institute Genomics Platform"/>
            <consortium name="The Broad Institute Genome Sequencing Center for Infectious Disease"/>
            <person name="Wu L."/>
            <person name="Ma J."/>
        </authorList>
    </citation>
    <scope>NUCLEOTIDE SEQUENCE [LARGE SCALE GENOMIC DNA]</scope>
    <source>
        <strain evidence="6">KCTC 12907</strain>
    </source>
</reference>
<evidence type="ECO:0000313" key="6">
    <source>
        <dbReference type="Proteomes" id="UP001596378"/>
    </source>
</evidence>
<dbReference type="PANTHER" id="PTHR43308">
    <property type="entry name" value="OUTER MEMBRANE PROTEIN ALPHA-RELATED"/>
    <property type="match status" value="1"/>
</dbReference>
<comment type="subcellular location">
    <subcellularLocation>
        <location evidence="1">Cell envelope</location>
    </subcellularLocation>
</comment>
<evidence type="ECO:0000256" key="1">
    <source>
        <dbReference type="ARBA" id="ARBA00004196"/>
    </source>
</evidence>
<keyword evidence="3" id="KW-0732">Signal</keyword>
<dbReference type="InterPro" id="IPR051465">
    <property type="entry name" value="Cell_Envelope_Struct_Comp"/>
</dbReference>
<dbReference type="Pfam" id="PF00963">
    <property type="entry name" value="Cohesin"/>
    <property type="match status" value="1"/>
</dbReference>
<organism evidence="5 6">
    <name type="scientific">Cohnella cellulosilytica</name>
    <dbReference type="NCBI Taxonomy" id="986710"/>
    <lineage>
        <taxon>Bacteria</taxon>
        <taxon>Bacillati</taxon>
        <taxon>Bacillota</taxon>
        <taxon>Bacilli</taxon>
        <taxon>Bacillales</taxon>
        <taxon>Paenibacillaceae</taxon>
        <taxon>Cohnella</taxon>
    </lineage>
</organism>
<dbReference type="PROSITE" id="PS51272">
    <property type="entry name" value="SLH"/>
    <property type="match status" value="3"/>
</dbReference>
<dbReference type="Gene3D" id="2.60.40.4270">
    <property type="entry name" value="Listeria-Bacteroides repeat domain"/>
    <property type="match status" value="2"/>
</dbReference>
<dbReference type="NCBIfam" id="TIGR02543">
    <property type="entry name" value="List_Bact_rpt"/>
    <property type="match status" value="1"/>
</dbReference>
<dbReference type="Gene3D" id="2.60.40.680">
    <property type="match status" value="1"/>
</dbReference>
<sequence>MNKRMKASLIAVLTFCLVFSLGSIAAAAPAKITFNLSSVAGKPGEEVTVALTVDIPNDGFYYYYEPYVDWELPTADQRFGNWVNGTSINLFLTIADDAPSGSYSVYIDRQYTAVTRGPTDITINQPVTDYADVAGTVTVHKQAAVGIASGTAGSLVSVPVTTNSMEPIGYYDLTIPYDPSALEVSVVTATYGGSFDYQDESGLLKVTWDGQADNASIANGELFNVAFKLKTDSPLGIKPLAIAAGAAFKDPAGSAMSPFFTRAGSVEVTPNLAPIAGDVGVTGTEVVGQTLTGTYSYSDHEEDTEDASTFKWYRADNVGGANEQLIPEESATAYTLRPADKGKYIRFEVTPAANSGTSPGIPVKSNFTGQIAALTYPVAYDGNGATLGSLPTNPQSYEEGEVIEALGNTGGLEKPHHGFAGWTLDPLNAGTLYSSGDHLTIGTESITLYAKWVVNQYTVSFHSNGGSAVTEVQADYDTAIAAPPRPNRSGYSFAGWYKDEQLTQAWSFDADKIAGDTELYARWSRNSENSGGGAPTAPAADEGNSVNVRVNGEEGIAGTLTTTTDKGRTTSLVSLDRTKLAALLQSAGPGVKLSIPVAGAANSAAVELSGNSLQELGSKQAILEFRTDKGTYVLPASQIRLQEIARQLGASADLEQIKLRIEIADSSGELTNAFQGAASRDGFTIVAQPLEFRVSAASGSRSAEISTFGNFVEREIALPGGTDANRVTTGVVVDPDGTMRHVPTKIVEENGRQAALIRSLTNSSYAVIWNPVEFKDVANHWAKDAVNDMGSRLVIGGAGEGRFNPDRDITRAEFAAIVVRALGLKPAQGTSSYADVDSEAWYYTAVETARTYKLVSGYANGEFRPAERITREQALVILAQAARLTGLQEKLQSEALPALDGFSDADQISAWAKASVAEGLRAELVTGRKDNRLAPKSYISRAEVAVLVQRLLKKSDLI</sequence>
<evidence type="ECO:0000256" key="2">
    <source>
        <dbReference type="SAM" id="MobiDB-lite"/>
    </source>
</evidence>
<dbReference type="InterPro" id="IPR002102">
    <property type="entry name" value="Cohesin_dom"/>
</dbReference>
<dbReference type="PANTHER" id="PTHR43308:SF5">
    <property type="entry name" value="S-LAYER PROTEIN _ PEPTIDOGLYCAN ENDO-BETA-N-ACETYLGLUCOSAMINIDASE"/>
    <property type="match status" value="1"/>
</dbReference>
<dbReference type="Proteomes" id="UP001596378">
    <property type="component" value="Unassembled WGS sequence"/>
</dbReference>
<dbReference type="EMBL" id="JBHTAI010000022">
    <property type="protein sequence ID" value="MFC7152356.1"/>
    <property type="molecule type" value="Genomic_DNA"/>
</dbReference>
<dbReference type="InterPro" id="IPR056284">
    <property type="entry name" value="AIR9-like_A9"/>
</dbReference>
<dbReference type="Pfam" id="PF23197">
    <property type="entry name" value="IG_AIR9"/>
    <property type="match status" value="1"/>
</dbReference>
<gene>
    <name evidence="5" type="ORF">ACFQMJ_27805</name>
</gene>
<dbReference type="RefSeq" id="WP_378044638.1">
    <property type="nucleotide sequence ID" value="NZ_JBHMDN010000005.1"/>
</dbReference>
<feature type="chain" id="PRO_5046478948" evidence="3">
    <location>
        <begin position="26"/>
        <end position="958"/>
    </location>
</feature>
<feature type="domain" description="SLH" evidence="4">
    <location>
        <begin position="899"/>
        <end position="958"/>
    </location>
</feature>
<evidence type="ECO:0000256" key="3">
    <source>
        <dbReference type="SAM" id="SignalP"/>
    </source>
</evidence>
<feature type="domain" description="SLH" evidence="4">
    <location>
        <begin position="769"/>
        <end position="832"/>
    </location>
</feature>
<name>A0ABW2FJU7_9BACL</name>
<dbReference type="Pfam" id="PF09479">
    <property type="entry name" value="Flg_new"/>
    <property type="match status" value="2"/>
</dbReference>
<accession>A0ABW2FJU7</accession>
<dbReference type="InterPro" id="IPR042229">
    <property type="entry name" value="Listeria/Bacterioides_rpt_sf"/>
</dbReference>
<dbReference type="InterPro" id="IPR008965">
    <property type="entry name" value="CBM2/CBM3_carb-bd_dom_sf"/>
</dbReference>
<protein>
    <submittedName>
        <fullName evidence="5">S-layer homology domain-containing protein</fullName>
    </submittedName>
</protein>